<dbReference type="SUPFAM" id="SSF56219">
    <property type="entry name" value="DNase I-like"/>
    <property type="match status" value="1"/>
</dbReference>
<sequence length="1153" mass="133125">MDNESFTRMMGQGWDFSLLPSAGLSGGIMTSEQCVIGELNVFNRGVWMITTVYASKETMKRRCLWNLIQEVDHSSIPSIIGGDINCILAKEDKKGGRRFRFNQGPLEMVKFMNENDFHEVGFVGPRFTWCNNKKGGDRILERLDRHLSRVASDHCPIALKMFDTACKGRSGFKFEDTWLSFRAAEHIVTNRWRKMILGDDMEVLNKKCKRALKDLFYWSKNRLKEFSLEKDSLKADIVKLQEEEAEFGWLTEEKLWLLKAKVKEHNLVLNNLNIWWKQRAKAKWINEGDANTKFFQSFANSRRNANRISHVKDPNGFLTEDRKEIEEVFRCFFQGKWKHRECSLMGWPEQRKVLEDCDSEMLIKELEEAEIKEVIINLGSNKSPGFDGITHSFFIAFCNTIRLDVVNAVKQFFVTGLMNREWKDTLIVLIPKSSNPITPSAYRPISFCNSIYKVTAKVLLNRMMGFIPKIISEEKVAFVRGRAISDHILLAQEVFNKMRISKACSGFMAIKVDMEQAYDSLFWTTLEKMMLELGFPSRFVHLVLECVTTPKVFYHDQWDALYHHFSLLFVPNYFRMPLVTGTQIGKVRETMRDYCNWTGQNINYHKLSLVCSCSVERRKTKISKFMGIKLVNEFDYLGIKLALKRLKKEDFQVILDRSSKRINAWGNKFISLAGRLVLVKSVALSLPLFTMTHSLTPMKILLEFEKMYKPLLKWPTLVGQFEDEDASLDGFISNGCWNLRKLDRFFGADLVDLICEVKIGESRHKDGMELKHKLTGKSLSASIMQDNFQNMNELLALRWIYNLGLNAKVEVFIWRMVSDALPSGAFLLRRKIVVDSDFPWGCGRVEDINHIAANGCKIMKVLNVLRGWGFQVPIFNDWEDCWTSLQKLKMRSGLWQLSGRHCGIAKDYKGRLLLAFGIKKTHWDIAQLELSATSAFIGIISDRFNNIGGIIVEGDNKNVIEILHKLHSIQKKSHWGLDLEDSSFLNKSNSSNDEMIDVIHHSVPLSTQILFVMIHFLPFLEYLDDIHEAPREFEDGTTCTMDELCEGESKEDEPKEDDPKKDDMKEGDSSKYGLLEDEDLKMKCLTFKTYVHWRELLSLMVNRMFDLIFPSIGLLAKSAEACDHLVLRDDVHCNDLNMYWGVVDGSLLVFEAL</sequence>
<feature type="region of interest" description="Disordered" evidence="1">
    <location>
        <begin position="1044"/>
        <end position="1069"/>
    </location>
</feature>
<dbReference type="OrthoDB" id="1113909at2759"/>
<name>A0A8T3BZ37_DENNO</name>
<dbReference type="CDD" id="cd01650">
    <property type="entry name" value="RT_nLTR_like"/>
    <property type="match status" value="1"/>
</dbReference>
<dbReference type="EMBL" id="JAGYWB010000005">
    <property type="protein sequence ID" value="KAI0522469.1"/>
    <property type="molecule type" value="Genomic_DNA"/>
</dbReference>
<dbReference type="PANTHER" id="PTHR31635">
    <property type="entry name" value="REVERSE TRANSCRIPTASE DOMAIN-CONTAINING PROTEIN-RELATED"/>
    <property type="match status" value="1"/>
</dbReference>
<dbReference type="SMR" id="A0A8T3BZ37"/>
<dbReference type="InterPro" id="IPR000477">
    <property type="entry name" value="RT_dom"/>
</dbReference>
<accession>A0A8T3BZ37</accession>
<reference evidence="3" key="1">
    <citation type="journal article" date="2022" name="Front. Genet.">
        <title>Chromosome-Scale Assembly of the Dendrobium nobile Genome Provides Insights Into the Molecular Mechanism of the Biosynthesis of the Medicinal Active Ingredient of Dendrobium.</title>
        <authorList>
            <person name="Xu Q."/>
            <person name="Niu S.-C."/>
            <person name="Li K.-L."/>
            <person name="Zheng P.-J."/>
            <person name="Zhang X.-J."/>
            <person name="Jia Y."/>
            <person name="Liu Y."/>
            <person name="Niu Y.-X."/>
            <person name="Yu L.-H."/>
            <person name="Chen D.-F."/>
            <person name="Zhang G.-Q."/>
        </authorList>
    </citation>
    <scope>NUCLEOTIDE SEQUENCE</scope>
    <source>
        <tissue evidence="3">Leaf</tissue>
    </source>
</reference>
<dbReference type="InterPro" id="IPR036691">
    <property type="entry name" value="Endo/exonu/phosph_ase_sf"/>
</dbReference>
<gene>
    <name evidence="3" type="ORF">KFK09_004848</name>
</gene>
<evidence type="ECO:0000313" key="4">
    <source>
        <dbReference type="Proteomes" id="UP000829196"/>
    </source>
</evidence>
<comment type="caution">
    <text evidence="3">The sequence shown here is derived from an EMBL/GenBank/DDBJ whole genome shotgun (WGS) entry which is preliminary data.</text>
</comment>
<organism evidence="3 4">
    <name type="scientific">Dendrobium nobile</name>
    <name type="common">Orchid</name>
    <dbReference type="NCBI Taxonomy" id="94219"/>
    <lineage>
        <taxon>Eukaryota</taxon>
        <taxon>Viridiplantae</taxon>
        <taxon>Streptophyta</taxon>
        <taxon>Embryophyta</taxon>
        <taxon>Tracheophyta</taxon>
        <taxon>Spermatophyta</taxon>
        <taxon>Magnoliopsida</taxon>
        <taxon>Liliopsida</taxon>
        <taxon>Asparagales</taxon>
        <taxon>Orchidaceae</taxon>
        <taxon>Epidendroideae</taxon>
        <taxon>Malaxideae</taxon>
        <taxon>Dendrobiinae</taxon>
        <taxon>Dendrobium</taxon>
    </lineage>
</organism>
<protein>
    <recommendedName>
        <fullName evidence="2">Reverse transcriptase domain-containing protein</fullName>
    </recommendedName>
</protein>
<feature type="compositionally biased region" description="Basic and acidic residues" evidence="1">
    <location>
        <begin position="1057"/>
        <end position="1069"/>
    </location>
</feature>
<dbReference type="Proteomes" id="UP000829196">
    <property type="component" value="Unassembled WGS sequence"/>
</dbReference>
<dbReference type="AlphaFoldDB" id="A0A8T3BZ37"/>
<proteinExistence type="predicted"/>
<dbReference type="PANTHER" id="PTHR31635:SF196">
    <property type="entry name" value="REVERSE TRANSCRIPTASE DOMAIN-CONTAINING PROTEIN-RELATED"/>
    <property type="match status" value="1"/>
</dbReference>
<evidence type="ECO:0000313" key="3">
    <source>
        <dbReference type="EMBL" id="KAI0522469.1"/>
    </source>
</evidence>
<feature type="domain" description="Reverse transcriptase" evidence="2">
    <location>
        <begin position="430"/>
        <end position="544"/>
    </location>
</feature>
<keyword evidence="4" id="KW-1185">Reference proteome</keyword>
<dbReference type="Pfam" id="PF00078">
    <property type="entry name" value="RVT_1"/>
    <property type="match status" value="1"/>
</dbReference>
<dbReference type="Gene3D" id="3.60.10.10">
    <property type="entry name" value="Endonuclease/exonuclease/phosphatase"/>
    <property type="match status" value="1"/>
</dbReference>
<evidence type="ECO:0000259" key="2">
    <source>
        <dbReference type="Pfam" id="PF00078"/>
    </source>
</evidence>
<feature type="compositionally biased region" description="Acidic residues" evidence="1">
    <location>
        <begin position="1044"/>
        <end position="1056"/>
    </location>
</feature>
<evidence type="ECO:0000256" key="1">
    <source>
        <dbReference type="SAM" id="MobiDB-lite"/>
    </source>
</evidence>